<dbReference type="Proteomes" id="UP000606003">
    <property type="component" value="Unassembled WGS sequence"/>
</dbReference>
<sequence length="271" mass="28513">MRPTVSLTIPQPCHESWDAMTPAAQGRHCAACQKTVVDFTLKTDAEILAHLATAASGVCGRVWDNQLTRPLAPLGPSAVPARWRTWAATALVAWGLREGLTGGALAQTPAAGHAPHSRKKAGAAAPALLIQGVVLNVTTGAPLPGAAVFLQGENRRTTADSAGRFSLRVPAGRRARHSLVVHLFGYQSQTAAVPATVQARSYVPIGLRADAAATGVEVAAAMPVVQQRTIWMGSISAVSATELLPLARTPGQRVRSLLKWLTKPFRRPSTN</sequence>
<organism evidence="1 2">
    <name type="scientific">Hymenobacter armeniacus</name>
    <dbReference type="NCBI Taxonomy" id="2771358"/>
    <lineage>
        <taxon>Bacteria</taxon>
        <taxon>Pseudomonadati</taxon>
        <taxon>Bacteroidota</taxon>
        <taxon>Cytophagia</taxon>
        <taxon>Cytophagales</taxon>
        <taxon>Hymenobacteraceae</taxon>
        <taxon>Hymenobacter</taxon>
    </lineage>
</organism>
<proteinExistence type="predicted"/>
<protein>
    <submittedName>
        <fullName evidence="1">Carboxypeptidase-like regulatory domain-containing protein</fullName>
    </submittedName>
</protein>
<dbReference type="Gene3D" id="2.60.40.1120">
    <property type="entry name" value="Carboxypeptidase-like, regulatory domain"/>
    <property type="match status" value="1"/>
</dbReference>
<dbReference type="RefSeq" id="WP_190925274.1">
    <property type="nucleotide sequence ID" value="NZ_JACXAC010000004.1"/>
</dbReference>
<reference evidence="1 2" key="1">
    <citation type="submission" date="2020-09" db="EMBL/GenBank/DDBJ databases">
        <authorList>
            <person name="Kim M.K."/>
        </authorList>
    </citation>
    <scope>NUCLEOTIDE SEQUENCE [LARGE SCALE GENOMIC DNA]</scope>
    <source>
        <strain evidence="1 2">BT189</strain>
    </source>
</reference>
<accession>A0ABR8JW73</accession>
<keyword evidence="2" id="KW-1185">Reference proteome</keyword>
<gene>
    <name evidence="1" type="ORF">IC234_13000</name>
</gene>
<dbReference type="EMBL" id="JACXAC010000004">
    <property type="protein sequence ID" value="MBD2723046.1"/>
    <property type="molecule type" value="Genomic_DNA"/>
</dbReference>
<evidence type="ECO:0000313" key="2">
    <source>
        <dbReference type="Proteomes" id="UP000606003"/>
    </source>
</evidence>
<dbReference type="SUPFAM" id="SSF49464">
    <property type="entry name" value="Carboxypeptidase regulatory domain-like"/>
    <property type="match status" value="1"/>
</dbReference>
<evidence type="ECO:0000313" key="1">
    <source>
        <dbReference type="EMBL" id="MBD2723046.1"/>
    </source>
</evidence>
<dbReference type="Pfam" id="PF13715">
    <property type="entry name" value="CarbopepD_reg_2"/>
    <property type="match status" value="1"/>
</dbReference>
<dbReference type="InterPro" id="IPR008969">
    <property type="entry name" value="CarboxyPept-like_regulatory"/>
</dbReference>
<comment type="caution">
    <text evidence="1">The sequence shown here is derived from an EMBL/GenBank/DDBJ whole genome shotgun (WGS) entry which is preliminary data.</text>
</comment>
<name>A0ABR8JW73_9BACT</name>